<evidence type="ECO:0000256" key="7">
    <source>
        <dbReference type="ARBA" id="ARBA00023136"/>
    </source>
</evidence>
<dbReference type="EMBL" id="JAEUBF010000206">
    <property type="protein sequence ID" value="KAH3679944.1"/>
    <property type="molecule type" value="Genomic_DNA"/>
</dbReference>
<dbReference type="PROSITE" id="PS00300">
    <property type="entry name" value="SRP54"/>
    <property type="match status" value="1"/>
</dbReference>
<comment type="subcellular location">
    <subcellularLocation>
        <location evidence="1">Endoplasmic reticulum membrane</location>
        <topology evidence="1">Peripheral membrane protein</topology>
        <orientation evidence="1">Cytoplasmic side</orientation>
    </subcellularLocation>
</comment>
<dbReference type="GO" id="GO:0005785">
    <property type="term" value="C:signal recognition particle receptor complex"/>
    <property type="evidence" value="ECO:0007669"/>
    <property type="project" value="InterPro"/>
</dbReference>
<keyword evidence="5" id="KW-0256">Endoplasmic reticulum</keyword>
<keyword evidence="13" id="KW-1185">Reference proteome</keyword>
<evidence type="ECO:0000259" key="11">
    <source>
        <dbReference type="PROSITE" id="PS00300"/>
    </source>
</evidence>
<evidence type="ECO:0000256" key="2">
    <source>
        <dbReference type="ARBA" id="ARBA00008531"/>
    </source>
</evidence>
<dbReference type="InterPro" id="IPR042101">
    <property type="entry name" value="SRP54_N_sf"/>
</dbReference>
<sequence length="552" mass="61271">MIDQFLIFTLTGTVLYKYTVRKISDNIVNALISNVLISDNVKLLNNNNGIDSYVYNGYTLKYKRENNPKFIAVAVYSSLIPLKYVEQLVDITSTLFKAKFADDIMNNIDKQVYYLEGLDNELEKYDAIFRSKLNEYESNQEQEEKQNIGTPDISDVNKKEIKRATAGGKKLRKWGADGSVEEVIDGEALDFSTTDEQEINDSRTVEIDTANYGNKDKKGNFLVKDLNDEIEELLTKSKEKSEVKESFGFLKKFTGGKTITPEDIKSTLVELQNQLIKRNVAPEAAKHLTESVGKELIGSKTKSWTSIQATAKEALAKALTKILTPGTSVNLLEDIKSNKKPYVISVVGVNGVGKSTNLSKLAFWLLQNNFKVLIVACDTFRSGAVEQLRVHVNNLKNSADENKDKIELFEGGYGGADLVAKIARNAIEYAKKNEFDIILMDTAGRRHNDAKLMAPLSSFAKAANPNKIIMVGEALVGTDSIEQAKNFNNAFGAGRNLDFFIISKCDTVGSMIGTLVNMVYSTNIPILFVGVGQTYTDLRTLSVEWAVNILVS</sequence>
<evidence type="ECO:0000256" key="6">
    <source>
        <dbReference type="ARBA" id="ARBA00023134"/>
    </source>
</evidence>
<dbReference type="CDD" id="cd14826">
    <property type="entry name" value="SR_alpha_SRX"/>
    <property type="match status" value="1"/>
</dbReference>
<dbReference type="SMART" id="SM00382">
    <property type="entry name" value="AAA"/>
    <property type="match status" value="1"/>
</dbReference>
<dbReference type="GO" id="GO:0006886">
    <property type="term" value="P:intracellular protein transport"/>
    <property type="evidence" value="ECO:0007669"/>
    <property type="project" value="InterPro"/>
</dbReference>
<dbReference type="Proteomes" id="UP000769528">
    <property type="component" value="Unassembled WGS sequence"/>
</dbReference>
<evidence type="ECO:0000256" key="10">
    <source>
        <dbReference type="ARBA" id="ARBA00081194"/>
    </source>
</evidence>
<comment type="caution">
    <text evidence="12">The sequence shown here is derived from an EMBL/GenBank/DDBJ whole genome shotgun (WGS) entry which is preliminary data.</text>
</comment>
<dbReference type="GO" id="GO:0003924">
    <property type="term" value="F:GTPase activity"/>
    <property type="evidence" value="ECO:0007669"/>
    <property type="project" value="InterPro"/>
</dbReference>
<dbReference type="InterPro" id="IPR003593">
    <property type="entry name" value="AAA+_ATPase"/>
</dbReference>
<evidence type="ECO:0000256" key="1">
    <source>
        <dbReference type="ARBA" id="ARBA00004397"/>
    </source>
</evidence>
<dbReference type="Gene3D" id="1.20.120.140">
    <property type="entry name" value="Signal recognition particle SRP54, nucleotide-binding domain"/>
    <property type="match status" value="1"/>
</dbReference>
<accession>A0A9P8PZ50</accession>
<evidence type="ECO:0000313" key="13">
    <source>
        <dbReference type="Proteomes" id="UP000769528"/>
    </source>
</evidence>
<dbReference type="Pfam" id="PF00448">
    <property type="entry name" value="SRP54"/>
    <property type="match status" value="1"/>
</dbReference>
<dbReference type="Pfam" id="PF02881">
    <property type="entry name" value="SRP54_N"/>
    <property type="match status" value="1"/>
</dbReference>
<dbReference type="SMART" id="SM00963">
    <property type="entry name" value="SRP54_N"/>
    <property type="match status" value="1"/>
</dbReference>
<evidence type="ECO:0000256" key="5">
    <source>
        <dbReference type="ARBA" id="ARBA00022824"/>
    </source>
</evidence>
<dbReference type="GO" id="GO:0005525">
    <property type="term" value="F:GTP binding"/>
    <property type="evidence" value="ECO:0007669"/>
    <property type="project" value="UniProtKB-KW"/>
</dbReference>
<dbReference type="SUPFAM" id="SSF52540">
    <property type="entry name" value="P-loop containing nucleoside triphosphate hydrolases"/>
    <property type="match status" value="1"/>
</dbReference>
<dbReference type="InterPro" id="IPR036225">
    <property type="entry name" value="SRP/SRP_N"/>
</dbReference>
<keyword evidence="8" id="KW-0675">Receptor</keyword>
<comment type="subunit">
    <text evidence="3">Heterodimer of an alpha and a beta chain.</text>
</comment>
<protein>
    <recommendedName>
        <fullName evidence="9">Signal recognition particle receptor subunit alpha homolog</fullName>
    </recommendedName>
    <alternativeName>
        <fullName evidence="10">Docking protein alpha</fullName>
    </alternativeName>
</protein>
<dbReference type="Gene3D" id="3.40.50.300">
    <property type="entry name" value="P-loop containing nucleotide triphosphate hydrolases"/>
    <property type="match status" value="1"/>
</dbReference>
<dbReference type="SUPFAM" id="SSF47364">
    <property type="entry name" value="Domain of the SRP/SRP receptor G-proteins"/>
    <property type="match status" value="1"/>
</dbReference>
<evidence type="ECO:0000256" key="4">
    <source>
        <dbReference type="ARBA" id="ARBA00022741"/>
    </source>
</evidence>
<dbReference type="GO" id="GO:0006614">
    <property type="term" value="P:SRP-dependent cotranslational protein targeting to membrane"/>
    <property type="evidence" value="ECO:0007669"/>
    <property type="project" value="InterPro"/>
</dbReference>
<reference evidence="12" key="2">
    <citation type="submission" date="2021-01" db="EMBL/GenBank/DDBJ databases">
        <authorList>
            <person name="Schikora-Tamarit M.A."/>
        </authorList>
    </citation>
    <scope>NUCLEOTIDE SEQUENCE</scope>
    <source>
        <strain evidence="12">CBS6341</strain>
    </source>
</reference>
<comment type="similarity">
    <text evidence="2">Belongs to the GTP-binding SRP family.</text>
</comment>
<dbReference type="InterPro" id="IPR011012">
    <property type="entry name" value="Longin-like_dom_sf"/>
</dbReference>
<reference evidence="12" key="1">
    <citation type="journal article" date="2021" name="Open Biol.">
        <title>Shared evolutionary footprints suggest mitochondrial oxidative damage underlies multiple complex I losses in fungi.</title>
        <authorList>
            <person name="Schikora-Tamarit M.A."/>
            <person name="Marcet-Houben M."/>
            <person name="Nosek J."/>
            <person name="Gabaldon T."/>
        </authorList>
    </citation>
    <scope>NUCLEOTIDE SEQUENCE</scope>
    <source>
        <strain evidence="12">CBS6341</strain>
    </source>
</reference>
<dbReference type="InterPro" id="IPR000897">
    <property type="entry name" value="SRP54_GTPase_dom"/>
</dbReference>
<evidence type="ECO:0000256" key="3">
    <source>
        <dbReference type="ARBA" id="ARBA00011870"/>
    </source>
</evidence>
<keyword evidence="6" id="KW-0342">GTP-binding</keyword>
<organism evidence="12 13">
    <name type="scientific">Wickerhamomyces mucosus</name>
    <dbReference type="NCBI Taxonomy" id="1378264"/>
    <lineage>
        <taxon>Eukaryota</taxon>
        <taxon>Fungi</taxon>
        <taxon>Dikarya</taxon>
        <taxon>Ascomycota</taxon>
        <taxon>Saccharomycotina</taxon>
        <taxon>Saccharomycetes</taxon>
        <taxon>Phaffomycetales</taxon>
        <taxon>Wickerhamomycetaceae</taxon>
        <taxon>Wickerhamomyces</taxon>
    </lineage>
</organism>
<dbReference type="SMART" id="SM00962">
    <property type="entry name" value="SRP54"/>
    <property type="match status" value="1"/>
</dbReference>
<dbReference type="Pfam" id="PF04086">
    <property type="entry name" value="SRP-alpha_N"/>
    <property type="match status" value="2"/>
</dbReference>
<dbReference type="GO" id="GO:0005047">
    <property type="term" value="F:signal recognition particle binding"/>
    <property type="evidence" value="ECO:0007669"/>
    <property type="project" value="InterPro"/>
</dbReference>
<dbReference type="InterPro" id="IPR013822">
    <property type="entry name" value="Signal_recog_particl_SRP54_hlx"/>
</dbReference>
<keyword evidence="7" id="KW-0472">Membrane</keyword>
<proteinExistence type="inferred from homology"/>
<gene>
    <name evidence="12" type="ORF">WICMUC_000687</name>
</gene>
<evidence type="ECO:0000256" key="8">
    <source>
        <dbReference type="ARBA" id="ARBA00023170"/>
    </source>
</evidence>
<dbReference type="FunFam" id="3.40.50.300:FF:000566">
    <property type="entry name" value="Signal recognition particle receptor subunit alpha"/>
    <property type="match status" value="1"/>
</dbReference>
<dbReference type="OrthoDB" id="1727884at2759"/>
<dbReference type="InterPro" id="IPR027417">
    <property type="entry name" value="P-loop_NTPase"/>
</dbReference>
<dbReference type="Gene3D" id="3.30.450.60">
    <property type="match status" value="1"/>
</dbReference>
<feature type="domain" description="SRP54-type proteins GTP-binding" evidence="11">
    <location>
        <begin position="525"/>
        <end position="538"/>
    </location>
</feature>
<name>A0A9P8PZ50_9ASCO</name>
<evidence type="ECO:0000313" key="12">
    <source>
        <dbReference type="EMBL" id="KAH3679944.1"/>
    </source>
</evidence>
<dbReference type="PANTHER" id="PTHR43134">
    <property type="entry name" value="SIGNAL RECOGNITION PARTICLE RECEPTOR SUBUNIT ALPHA"/>
    <property type="match status" value="1"/>
</dbReference>
<dbReference type="InterPro" id="IPR007222">
    <property type="entry name" value="Sig_recog_particle_rcpt_asu_N"/>
</dbReference>
<dbReference type="PANTHER" id="PTHR43134:SF1">
    <property type="entry name" value="SIGNAL RECOGNITION PARTICLE RECEPTOR SUBUNIT ALPHA"/>
    <property type="match status" value="1"/>
</dbReference>
<dbReference type="AlphaFoldDB" id="A0A9P8PZ50"/>
<dbReference type="SUPFAM" id="SSF64356">
    <property type="entry name" value="SNARE-like"/>
    <property type="match status" value="1"/>
</dbReference>
<evidence type="ECO:0000256" key="9">
    <source>
        <dbReference type="ARBA" id="ARBA00071429"/>
    </source>
</evidence>
<keyword evidence="4" id="KW-0547">Nucleotide-binding</keyword>